<dbReference type="InterPro" id="IPR012428">
    <property type="entry name" value="AcMNPV_Orf117"/>
</dbReference>
<dbReference type="Proteomes" id="UP001264959">
    <property type="component" value="Segment"/>
</dbReference>
<evidence type="ECO:0000313" key="1">
    <source>
        <dbReference type="EMBL" id="UZE89718.1"/>
    </source>
</evidence>
<dbReference type="Pfam" id="PF07785">
    <property type="entry name" value="DUF1623"/>
    <property type="match status" value="1"/>
</dbReference>
<proteinExistence type="predicted"/>
<dbReference type="EMBL" id="ON704650">
    <property type="protein sequence ID" value="UZE89718.1"/>
    <property type="molecule type" value="Genomic_DNA"/>
</dbReference>
<name>A0A9E7Y5Q1_9ABAC</name>
<reference evidence="1" key="1">
    <citation type="journal article" date="2022" name="Viruses">
        <title>The Parapoynx stagnalis Nucleopolyhedrovirus (PastNPV), a Divergent Member of the Alphabaculovirus Group I Clade, Encodes a Homolog of Ran GTPase.</title>
        <authorList>
            <person name="Harrison R.L."/>
            <person name="Rowley D.L."/>
        </authorList>
    </citation>
    <scope>NUCLEOTIDE SEQUENCE</scope>
    <source>
        <strain evidence="1">BCIPV-473</strain>
    </source>
</reference>
<keyword evidence="2" id="KW-1185">Reference proteome</keyword>
<evidence type="ECO:0000313" key="2">
    <source>
        <dbReference type="Proteomes" id="UP001264959"/>
    </source>
</evidence>
<accession>A0A9E7Y5Q1</accession>
<organism evidence="1 2">
    <name type="scientific">Parapoynx stagnalis nucleopolyhedrovirus</name>
    <dbReference type="NCBI Taxonomy" id="2993413"/>
    <lineage>
        <taxon>Viruses</taxon>
        <taxon>Viruses incertae sedis</taxon>
        <taxon>Naldaviricetes</taxon>
        <taxon>Lefavirales</taxon>
        <taxon>Baculoviridae</taxon>
        <taxon>Alphabaculovirus</taxon>
        <taxon>Alphabaculovirus pastagnalis</taxon>
    </lineage>
</organism>
<protein>
    <submittedName>
        <fullName evidence="1">Uncharacterized protein</fullName>
    </submittedName>
</protein>
<sequence length="95" mass="10966">MHLTANVLSVTNPNKLSEKQIYNLYLKNYQVIEGIMCNNGDCLIVTTLTKSQLETVNDPLEILTNIEYTQDNVDFLCEKIFLISKHFNKYTSCEE</sequence>